<keyword evidence="4" id="KW-0255">Endonuclease</keyword>
<evidence type="ECO:0000256" key="3">
    <source>
        <dbReference type="ARBA" id="ARBA00022839"/>
    </source>
</evidence>
<dbReference type="CDD" id="cd00840">
    <property type="entry name" value="MPP_Mre11_N"/>
    <property type="match status" value="1"/>
</dbReference>
<name>A0A318S5P2_9DEIO</name>
<comment type="similarity">
    <text evidence="4">Belongs to the SbcD family.</text>
</comment>
<dbReference type="Proteomes" id="UP000248326">
    <property type="component" value="Unassembled WGS sequence"/>
</dbReference>
<reference evidence="6 7" key="1">
    <citation type="submission" date="2018-06" db="EMBL/GenBank/DDBJ databases">
        <title>Genomic Encyclopedia of Type Strains, Phase IV (KMG-IV): sequencing the most valuable type-strain genomes for metagenomic binning, comparative biology and taxonomic classification.</title>
        <authorList>
            <person name="Goeker M."/>
        </authorList>
    </citation>
    <scope>NUCLEOTIDE SEQUENCE [LARGE SCALE GENOMIC DNA]</scope>
    <source>
        <strain evidence="6 7">DSM 18048</strain>
    </source>
</reference>
<keyword evidence="1 4" id="KW-0540">Nuclease</keyword>
<dbReference type="RefSeq" id="WP_110887499.1">
    <property type="nucleotide sequence ID" value="NZ_QJSX01000011.1"/>
</dbReference>
<dbReference type="GO" id="GO:0006310">
    <property type="term" value="P:DNA recombination"/>
    <property type="evidence" value="ECO:0007669"/>
    <property type="project" value="UniProtKB-KW"/>
</dbReference>
<dbReference type="OrthoDB" id="9773856at2"/>
<keyword evidence="2 4" id="KW-0378">Hydrolase</keyword>
<keyword evidence="4" id="KW-0233">DNA recombination</keyword>
<dbReference type="PANTHER" id="PTHR30337">
    <property type="entry name" value="COMPONENT OF ATP-DEPENDENT DSDNA EXONUCLEASE"/>
    <property type="match status" value="1"/>
</dbReference>
<dbReference type="InterPro" id="IPR004843">
    <property type="entry name" value="Calcineurin-like_PHP"/>
</dbReference>
<dbReference type="GO" id="GO:0004519">
    <property type="term" value="F:endonuclease activity"/>
    <property type="evidence" value="ECO:0007669"/>
    <property type="project" value="UniProtKB-KW"/>
</dbReference>
<dbReference type="EMBL" id="QJSX01000011">
    <property type="protein sequence ID" value="PYE52925.1"/>
    <property type="molecule type" value="Genomic_DNA"/>
</dbReference>
<dbReference type="Gene3D" id="3.60.21.10">
    <property type="match status" value="1"/>
</dbReference>
<dbReference type="AlphaFoldDB" id="A0A318S5P2"/>
<evidence type="ECO:0000256" key="1">
    <source>
        <dbReference type="ARBA" id="ARBA00022722"/>
    </source>
</evidence>
<feature type="domain" description="Calcineurin-like phosphoesterase" evidence="5">
    <location>
        <begin position="1"/>
        <end position="229"/>
    </location>
</feature>
<evidence type="ECO:0000256" key="4">
    <source>
        <dbReference type="RuleBase" id="RU363069"/>
    </source>
</evidence>
<evidence type="ECO:0000313" key="6">
    <source>
        <dbReference type="EMBL" id="PYE52925.1"/>
    </source>
</evidence>
<comment type="function">
    <text evidence="4">SbcCD cleaves DNA hairpin structures. These structures can inhibit DNA replication and are intermediates in certain DNA recombination reactions. The complex acts as a 3'-&gt;5' double strand exonuclease that can open hairpins. It also has a 5' single-strand endonuclease activity.</text>
</comment>
<dbReference type="SUPFAM" id="SSF56300">
    <property type="entry name" value="Metallo-dependent phosphatases"/>
    <property type="match status" value="1"/>
</dbReference>
<gene>
    <name evidence="4" type="primary">sbcD</name>
    <name evidence="6" type="ORF">DES52_11197</name>
</gene>
<keyword evidence="3 4" id="KW-0269">Exonuclease</keyword>
<dbReference type="PANTHER" id="PTHR30337:SF0">
    <property type="entry name" value="NUCLEASE SBCCD SUBUNIT D"/>
    <property type="match status" value="1"/>
</dbReference>
<dbReference type="GO" id="GO:0006260">
    <property type="term" value="P:DNA replication"/>
    <property type="evidence" value="ECO:0007669"/>
    <property type="project" value="UniProtKB-KW"/>
</dbReference>
<evidence type="ECO:0000256" key="2">
    <source>
        <dbReference type="ARBA" id="ARBA00022801"/>
    </source>
</evidence>
<dbReference type="GO" id="GO:0008408">
    <property type="term" value="F:3'-5' exonuclease activity"/>
    <property type="evidence" value="ECO:0007669"/>
    <property type="project" value="InterPro"/>
</dbReference>
<proteinExistence type="inferred from homology"/>
<evidence type="ECO:0000259" key="5">
    <source>
        <dbReference type="Pfam" id="PF00149"/>
    </source>
</evidence>
<dbReference type="InterPro" id="IPR041796">
    <property type="entry name" value="Mre11_N"/>
</dbReference>
<dbReference type="NCBIfam" id="TIGR00619">
    <property type="entry name" value="sbcd"/>
    <property type="match status" value="1"/>
</dbReference>
<dbReference type="Pfam" id="PF00149">
    <property type="entry name" value="Metallophos"/>
    <property type="match status" value="1"/>
</dbReference>
<sequence length="399" mass="43452">MRLLHTADFHAGRVLRGADRTPEIRDALQEVTGLARTEKVDAVLVAGDLFDTVNPGADAEHAVFEFFLRLKELGIPSVAIAGNHDSANRLASLAGLLGWVGTQLVARPTPNPRDLVRTLTARDGTELVVGALPYLPERRIVQLADVMGADVGAWRQKYRSGMAFFLEQLEKSFRPNAVNTLMFHGTMDGARPSGSERDFQFDLSNAYTVSGQNVPQAAQYVALGHIHKPQQPSESVPAYYPGSLVQLDFGEAGEQKGVMIVEVEPGRPARPHFLELSSGKPLKVVRATPDNLEAKLARVQDFPGHLKVVVDVPGGAPLPGLKDRVLRLAPNALAVEVDKGDAGRESERAKREGLSLPQLFERYYRERKGVDLPETLLSAFEEANRAVVDEHADVEAVGT</sequence>
<keyword evidence="4" id="KW-0235">DNA replication</keyword>
<dbReference type="InterPro" id="IPR050535">
    <property type="entry name" value="DNA_Repair-Maintenance_Comp"/>
</dbReference>
<comment type="subunit">
    <text evidence="4">Heterodimer of SbcC and SbcD.</text>
</comment>
<keyword evidence="7" id="KW-1185">Reference proteome</keyword>
<comment type="caution">
    <text evidence="6">The sequence shown here is derived from an EMBL/GenBank/DDBJ whole genome shotgun (WGS) entry which is preliminary data.</text>
</comment>
<dbReference type="InterPro" id="IPR004593">
    <property type="entry name" value="SbcD"/>
</dbReference>
<evidence type="ECO:0000313" key="7">
    <source>
        <dbReference type="Proteomes" id="UP000248326"/>
    </source>
</evidence>
<organism evidence="6 7">
    <name type="scientific">Deinococcus yavapaiensis KR-236</name>
    <dbReference type="NCBI Taxonomy" id="694435"/>
    <lineage>
        <taxon>Bacteria</taxon>
        <taxon>Thermotogati</taxon>
        <taxon>Deinococcota</taxon>
        <taxon>Deinococci</taxon>
        <taxon>Deinococcales</taxon>
        <taxon>Deinococcaceae</taxon>
        <taxon>Deinococcus</taxon>
    </lineage>
</organism>
<accession>A0A318S5P2</accession>
<dbReference type="InterPro" id="IPR029052">
    <property type="entry name" value="Metallo-depent_PP-like"/>
</dbReference>
<protein>
    <recommendedName>
        <fullName evidence="4">Nuclease SbcCD subunit D</fullName>
    </recommendedName>
</protein>